<organism evidence="2 3">
    <name type="scientific">Halohasta litchfieldiae</name>
    <dbReference type="NCBI Taxonomy" id="1073996"/>
    <lineage>
        <taxon>Archaea</taxon>
        <taxon>Methanobacteriati</taxon>
        <taxon>Methanobacteriota</taxon>
        <taxon>Stenosarchaea group</taxon>
        <taxon>Halobacteria</taxon>
        <taxon>Halobacteriales</taxon>
        <taxon>Haloferacaceae</taxon>
        <taxon>Halohasta</taxon>
    </lineage>
</organism>
<gene>
    <name evidence="2" type="ORF">SAMN05444271_11090</name>
</gene>
<dbReference type="GeneID" id="35003069"/>
<accession>A0A1H6U813</accession>
<dbReference type="KEGG" id="hae:halTADL_2290"/>
<protein>
    <submittedName>
        <fullName evidence="2">Uncharacterized protein</fullName>
    </submittedName>
</protein>
<dbReference type="EMBL" id="FNYR01000010">
    <property type="protein sequence ID" value="SEI88518.1"/>
    <property type="molecule type" value="Genomic_DNA"/>
</dbReference>
<feature type="compositionally biased region" description="Low complexity" evidence="1">
    <location>
        <begin position="25"/>
        <end position="36"/>
    </location>
</feature>
<dbReference type="AlphaFoldDB" id="A0A1H6U813"/>
<keyword evidence="3" id="KW-1185">Reference proteome</keyword>
<feature type="compositionally biased region" description="Low complexity" evidence="1">
    <location>
        <begin position="95"/>
        <end position="108"/>
    </location>
</feature>
<accession>A0A2H4Q3U1</accession>
<evidence type="ECO:0000313" key="2">
    <source>
        <dbReference type="EMBL" id="SEI88518.1"/>
    </source>
</evidence>
<sequence length="122" mass="11935">MNARQLITITVAALFLIGGATAVGAAAPADQAPDTASDAHAENTDDVDSDTDSEDTANSEAPADAAANVGPSDGLPEQVPDHVSSVLDTIQSFQDGGVDSLGESLSSLVGGGPADNAGESNA</sequence>
<evidence type="ECO:0000256" key="1">
    <source>
        <dbReference type="SAM" id="MobiDB-lite"/>
    </source>
</evidence>
<reference evidence="2 3" key="1">
    <citation type="submission" date="2016-10" db="EMBL/GenBank/DDBJ databases">
        <authorList>
            <person name="de Groot N.N."/>
        </authorList>
    </citation>
    <scope>NUCLEOTIDE SEQUENCE [LARGE SCALE GENOMIC DNA]</scope>
    <source>
        <strain evidence="2 3">DSM 22187</strain>
    </source>
</reference>
<feature type="compositionally biased region" description="Low complexity" evidence="1">
    <location>
        <begin position="58"/>
        <end position="67"/>
    </location>
</feature>
<proteinExistence type="predicted"/>
<name>A0A1H6U813_9EURY</name>
<feature type="compositionally biased region" description="Acidic residues" evidence="1">
    <location>
        <begin position="44"/>
        <end position="57"/>
    </location>
</feature>
<feature type="region of interest" description="Disordered" evidence="1">
    <location>
        <begin position="25"/>
        <end position="122"/>
    </location>
</feature>
<evidence type="ECO:0000313" key="3">
    <source>
        <dbReference type="Proteomes" id="UP000198888"/>
    </source>
</evidence>
<dbReference type="Proteomes" id="UP000198888">
    <property type="component" value="Unassembled WGS sequence"/>
</dbReference>
<dbReference type="RefSeq" id="WP_089672465.1">
    <property type="nucleotide sequence ID" value="NZ_CP024845.1"/>
</dbReference>